<organism evidence="2 3">
    <name type="scientific">Pseudonocardia adelaidensis</name>
    <dbReference type="NCBI Taxonomy" id="648754"/>
    <lineage>
        <taxon>Bacteria</taxon>
        <taxon>Bacillati</taxon>
        <taxon>Actinomycetota</taxon>
        <taxon>Actinomycetes</taxon>
        <taxon>Pseudonocardiales</taxon>
        <taxon>Pseudonocardiaceae</taxon>
        <taxon>Pseudonocardia</taxon>
    </lineage>
</organism>
<sequence>MVEIARAVPVAGLSDGAVARAGDDFEWASLDLRILWREARDPAPPPPDAEGAPPFQCYRWSS</sequence>
<accession>A0ABP9NPX5</accession>
<evidence type="ECO:0000256" key="1">
    <source>
        <dbReference type="SAM" id="MobiDB-lite"/>
    </source>
</evidence>
<dbReference type="EMBL" id="BAABJO010000018">
    <property type="protein sequence ID" value="GAA5128536.1"/>
    <property type="molecule type" value="Genomic_DNA"/>
</dbReference>
<protein>
    <submittedName>
        <fullName evidence="2">Uncharacterized protein</fullName>
    </submittedName>
</protein>
<proteinExistence type="predicted"/>
<dbReference type="RefSeq" id="WP_345607521.1">
    <property type="nucleotide sequence ID" value="NZ_BAABJO010000018.1"/>
</dbReference>
<evidence type="ECO:0000313" key="2">
    <source>
        <dbReference type="EMBL" id="GAA5128536.1"/>
    </source>
</evidence>
<reference evidence="3" key="1">
    <citation type="journal article" date="2019" name="Int. J. Syst. Evol. Microbiol.">
        <title>The Global Catalogue of Microorganisms (GCM) 10K type strain sequencing project: providing services to taxonomists for standard genome sequencing and annotation.</title>
        <authorList>
            <consortium name="The Broad Institute Genomics Platform"/>
            <consortium name="The Broad Institute Genome Sequencing Center for Infectious Disease"/>
            <person name="Wu L."/>
            <person name="Ma J."/>
        </authorList>
    </citation>
    <scope>NUCLEOTIDE SEQUENCE [LARGE SCALE GENOMIC DNA]</scope>
    <source>
        <strain evidence="3">JCM 18302</strain>
    </source>
</reference>
<dbReference type="Proteomes" id="UP001500804">
    <property type="component" value="Unassembled WGS sequence"/>
</dbReference>
<keyword evidence="3" id="KW-1185">Reference proteome</keyword>
<feature type="region of interest" description="Disordered" evidence="1">
    <location>
        <begin position="39"/>
        <end position="62"/>
    </location>
</feature>
<gene>
    <name evidence="2" type="ORF">GCM10023320_47660</name>
</gene>
<comment type="caution">
    <text evidence="2">The sequence shown here is derived from an EMBL/GenBank/DDBJ whole genome shotgun (WGS) entry which is preliminary data.</text>
</comment>
<evidence type="ECO:0000313" key="3">
    <source>
        <dbReference type="Proteomes" id="UP001500804"/>
    </source>
</evidence>
<name>A0ABP9NPX5_9PSEU</name>